<organism evidence="7 8">
    <name type="scientific">Panicum miliaceum</name>
    <name type="common">Proso millet</name>
    <name type="synonym">Broomcorn millet</name>
    <dbReference type="NCBI Taxonomy" id="4540"/>
    <lineage>
        <taxon>Eukaryota</taxon>
        <taxon>Viridiplantae</taxon>
        <taxon>Streptophyta</taxon>
        <taxon>Embryophyta</taxon>
        <taxon>Tracheophyta</taxon>
        <taxon>Spermatophyta</taxon>
        <taxon>Magnoliopsida</taxon>
        <taxon>Liliopsida</taxon>
        <taxon>Poales</taxon>
        <taxon>Poaceae</taxon>
        <taxon>PACMAD clade</taxon>
        <taxon>Panicoideae</taxon>
        <taxon>Panicodae</taxon>
        <taxon>Paniceae</taxon>
        <taxon>Panicinae</taxon>
        <taxon>Panicum</taxon>
        <taxon>Panicum sect. Panicum</taxon>
    </lineage>
</organism>
<proteinExistence type="predicted"/>
<dbReference type="STRING" id="4540.A0A3L6TQH7"/>
<feature type="signal peptide" evidence="5">
    <location>
        <begin position="1"/>
        <end position="24"/>
    </location>
</feature>
<keyword evidence="3 5" id="KW-0732">Signal</keyword>
<dbReference type="GO" id="GO:0016020">
    <property type="term" value="C:membrane"/>
    <property type="evidence" value="ECO:0007669"/>
    <property type="project" value="UniProtKB-SubCell"/>
</dbReference>
<sequence>MAGRNHSAWLLAAAFLLFAATATAQDNCASAKFPAGRSFQRCTSLPELGASLYWTYHPANGTTDVAFRAPQSAGGWVAWGINTQRPGSMAGSSVFIASQDGSGVVSVLTTYLESTAPTLSNNTLKLAVPAGPGAEYSGGAYTIYATVALPGNSTVQNTVWQAGPLSGGRIAPHPTSGANLRSAQKLDFLSGGRSTGAPRMHRRNLREFQG</sequence>
<evidence type="ECO:0000256" key="5">
    <source>
        <dbReference type="SAM" id="SignalP"/>
    </source>
</evidence>
<dbReference type="AlphaFoldDB" id="A0A3L6TQH7"/>
<evidence type="ECO:0000256" key="4">
    <source>
        <dbReference type="ARBA" id="ARBA00023136"/>
    </source>
</evidence>
<evidence type="ECO:0000313" key="7">
    <source>
        <dbReference type="EMBL" id="RLN42460.1"/>
    </source>
</evidence>
<evidence type="ECO:0000256" key="3">
    <source>
        <dbReference type="ARBA" id="ARBA00022729"/>
    </source>
</evidence>
<gene>
    <name evidence="7" type="ORF">C2845_PM01G06150</name>
</gene>
<dbReference type="PANTHER" id="PTHR23130">
    <property type="entry name" value="CYTOCHROME B561 AND DOMON DOMAIN-CONTAINING PROTEIN"/>
    <property type="match status" value="1"/>
</dbReference>
<comment type="caution">
    <text evidence="7">The sequence shown here is derived from an EMBL/GenBank/DDBJ whole genome shotgun (WGS) entry which is preliminary data.</text>
</comment>
<dbReference type="InterPro" id="IPR045265">
    <property type="entry name" value="AIR12_DOMON"/>
</dbReference>
<comment type="subcellular location">
    <subcellularLocation>
        <location evidence="1">Membrane</location>
    </subcellularLocation>
</comment>
<dbReference type="InterPro" id="IPR005018">
    <property type="entry name" value="DOMON_domain"/>
</dbReference>
<feature type="domain" description="DOMON" evidence="6">
    <location>
        <begin position="48"/>
        <end position="163"/>
    </location>
</feature>
<dbReference type="PROSITE" id="PS50836">
    <property type="entry name" value="DOMON"/>
    <property type="match status" value="1"/>
</dbReference>
<dbReference type="CDD" id="cd09629">
    <property type="entry name" value="DOMON_CIL1_like"/>
    <property type="match status" value="1"/>
</dbReference>
<evidence type="ECO:0000256" key="2">
    <source>
        <dbReference type="ARBA" id="ARBA00022448"/>
    </source>
</evidence>
<evidence type="ECO:0000259" key="6">
    <source>
        <dbReference type="PROSITE" id="PS50836"/>
    </source>
</evidence>
<dbReference type="EMBL" id="PQIB02000001">
    <property type="protein sequence ID" value="RLN42460.1"/>
    <property type="molecule type" value="Genomic_DNA"/>
</dbReference>
<accession>A0A3L6TQH7</accession>
<evidence type="ECO:0000313" key="8">
    <source>
        <dbReference type="Proteomes" id="UP000275267"/>
    </source>
</evidence>
<feature type="chain" id="PRO_5018170863" evidence="5">
    <location>
        <begin position="25"/>
        <end position="210"/>
    </location>
</feature>
<protein>
    <submittedName>
        <fullName evidence="7">Cytochrome b561 and DOMON domain-containing protein</fullName>
    </submittedName>
</protein>
<dbReference type="Pfam" id="PF04526">
    <property type="entry name" value="DUF568"/>
    <property type="match status" value="1"/>
</dbReference>
<name>A0A3L6TQH7_PANMI</name>
<dbReference type="Proteomes" id="UP000275267">
    <property type="component" value="Unassembled WGS sequence"/>
</dbReference>
<keyword evidence="8" id="KW-1185">Reference proteome</keyword>
<reference evidence="8" key="1">
    <citation type="journal article" date="2019" name="Nat. Commun.">
        <title>The genome of broomcorn millet.</title>
        <authorList>
            <person name="Zou C."/>
            <person name="Miki D."/>
            <person name="Li D."/>
            <person name="Tang Q."/>
            <person name="Xiao L."/>
            <person name="Rajput S."/>
            <person name="Deng P."/>
            <person name="Jia W."/>
            <person name="Huang R."/>
            <person name="Zhang M."/>
            <person name="Sun Y."/>
            <person name="Hu J."/>
            <person name="Fu X."/>
            <person name="Schnable P.S."/>
            <person name="Li F."/>
            <person name="Zhang H."/>
            <person name="Feng B."/>
            <person name="Zhu X."/>
            <person name="Liu R."/>
            <person name="Schnable J.C."/>
            <person name="Zhu J.-K."/>
            <person name="Zhang H."/>
        </authorList>
    </citation>
    <scope>NUCLEOTIDE SEQUENCE [LARGE SCALE GENOMIC DNA]</scope>
</reference>
<evidence type="ECO:0000256" key="1">
    <source>
        <dbReference type="ARBA" id="ARBA00004370"/>
    </source>
</evidence>
<dbReference type="OrthoDB" id="19261at2759"/>
<keyword evidence="4" id="KW-0472">Membrane</keyword>
<keyword evidence="2" id="KW-0813">Transport</keyword>
<dbReference type="PANTHER" id="PTHR23130:SF216">
    <property type="entry name" value="PROTEIN, PUTATIVE, EXPRESSED-RELATED"/>
    <property type="match status" value="1"/>
</dbReference>